<comment type="function">
    <text evidence="6">The RecF protein is involved in DNA metabolism; it is required for DNA replication and normal SOS inducibility. RecF binds preferentially to single-stranded, linear DNA. It also seems to bind ATP.</text>
</comment>
<evidence type="ECO:0000259" key="7">
    <source>
        <dbReference type="Pfam" id="PF02463"/>
    </source>
</evidence>
<evidence type="ECO:0000313" key="8">
    <source>
        <dbReference type="EMBL" id="GGI87025.1"/>
    </source>
</evidence>
<dbReference type="HAMAP" id="MF_00365">
    <property type="entry name" value="RecF"/>
    <property type="match status" value="1"/>
</dbReference>
<dbReference type="PANTHER" id="PTHR32182:SF0">
    <property type="entry name" value="DNA REPLICATION AND REPAIR PROTEIN RECF"/>
    <property type="match status" value="1"/>
</dbReference>
<dbReference type="Proteomes" id="UP000630149">
    <property type="component" value="Unassembled WGS sequence"/>
</dbReference>
<dbReference type="InterPro" id="IPR027417">
    <property type="entry name" value="P-loop_NTPase"/>
</dbReference>
<dbReference type="EMBL" id="BMOB01000006">
    <property type="protein sequence ID" value="GGI87025.1"/>
    <property type="molecule type" value="Genomic_DNA"/>
</dbReference>
<dbReference type="Gene3D" id="1.20.1050.90">
    <property type="entry name" value="RecF/RecN/SMC, N-terminal domain"/>
    <property type="match status" value="1"/>
</dbReference>
<feature type="binding site" evidence="6">
    <location>
        <begin position="30"/>
        <end position="37"/>
    </location>
    <ligand>
        <name>ATP</name>
        <dbReference type="ChEBI" id="CHEBI:30616"/>
    </ligand>
</feature>
<reference evidence="8" key="2">
    <citation type="submission" date="2020-09" db="EMBL/GenBank/DDBJ databases">
        <authorList>
            <person name="Sun Q."/>
            <person name="Ohkuma M."/>
        </authorList>
    </citation>
    <scope>NUCLEOTIDE SEQUENCE</scope>
    <source>
        <strain evidence="8">JCM 13919</strain>
    </source>
</reference>
<dbReference type="GO" id="GO:0000731">
    <property type="term" value="P:DNA synthesis involved in DNA repair"/>
    <property type="evidence" value="ECO:0007669"/>
    <property type="project" value="TreeGrafter"/>
</dbReference>
<dbReference type="GO" id="GO:0003697">
    <property type="term" value="F:single-stranded DNA binding"/>
    <property type="evidence" value="ECO:0007669"/>
    <property type="project" value="UniProtKB-UniRule"/>
</dbReference>
<evidence type="ECO:0000256" key="5">
    <source>
        <dbReference type="ARBA" id="ARBA00023125"/>
    </source>
</evidence>
<sequence>MNLNQLDVHHLRNISEARLKLHPGCNLIVGENGSGKTSLLESIYLLATGHSFRTRETNPLIHEGHSKLTVFAKLAQDETLSIQKSISGPTVVHINRKICHSSSELARFLPCQVFYQDIFNIIDAGPSIRRSLLDWGMFHVKQEYLSLWKDYRRVLKQRNALLRLKAEPKAFIPWNKQLVALAEQLDQFREPYVCEWMNAFQSILAQLTDTPAAVQYFKGWGKKQGTHDLSTILNEQFASDRLRQYTQSGAHQADLLFQLEGSGKAKQLYSRGQQKIILIALKLAQATLMPNECVFLFDDLAAELDRNHLQRIFQYLREVKGQLILTAIDINHLPLDELGRDYKVFTVRHGQVEEMESNEALSYKNDYEAKIIIKG</sequence>
<evidence type="ECO:0000256" key="6">
    <source>
        <dbReference type="HAMAP-Rule" id="MF_00365"/>
    </source>
</evidence>
<dbReference type="PANTHER" id="PTHR32182">
    <property type="entry name" value="DNA REPLICATION AND REPAIR PROTEIN RECF"/>
    <property type="match status" value="1"/>
</dbReference>
<dbReference type="GO" id="GO:0009432">
    <property type="term" value="P:SOS response"/>
    <property type="evidence" value="ECO:0007669"/>
    <property type="project" value="UniProtKB-UniRule"/>
</dbReference>
<keyword evidence="3 6" id="KW-0547">Nucleotide-binding</keyword>
<gene>
    <name evidence="6 8" type="primary">recF</name>
    <name evidence="8" type="ORF">GCM10007966_14640</name>
</gene>
<keyword evidence="6" id="KW-0227">DNA damage</keyword>
<dbReference type="GO" id="GO:0005737">
    <property type="term" value="C:cytoplasm"/>
    <property type="evidence" value="ECO:0007669"/>
    <property type="project" value="UniProtKB-SubCell"/>
</dbReference>
<comment type="subcellular location">
    <subcellularLocation>
        <location evidence="6">Cytoplasm</location>
    </subcellularLocation>
</comment>
<dbReference type="NCBIfam" id="TIGR00611">
    <property type="entry name" value="recf"/>
    <property type="match status" value="1"/>
</dbReference>
<proteinExistence type="inferred from homology"/>
<evidence type="ECO:0000313" key="9">
    <source>
        <dbReference type="Proteomes" id="UP000630149"/>
    </source>
</evidence>
<evidence type="ECO:0000256" key="2">
    <source>
        <dbReference type="ARBA" id="ARBA00022705"/>
    </source>
</evidence>
<dbReference type="InterPro" id="IPR042174">
    <property type="entry name" value="RecF_2"/>
</dbReference>
<dbReference type="GO" id="GO:0006302">
    <property type="term" value="P:double-strand break repair"/>
    <property type="evidence" value="ECO:0007669"/>
    <property type="project" value="TreeGrafter"/>
</dbReference>
<organism evidence="8 9">
    <name type="scientific">Legionella impletisoli</name>
    <dbReference type="NCBI Taxonomy" id="343510"/>
    <lineage>
        <taxon>Bacteria</taxon>
        <taxon>Pseudomonadati</taxon>
        <taxon>Pseudomonadota</taxon>
        <taxon>Gammaproteobacteria</taxon>
        <taxon>Legionellales</taxon>
        <taxon>Legionellaceae</taxon>
        <taxon>Legionella</taxon>
    </lineage>
</organism>
<dbReference type="Gene3D" id="3.40.50.300">
    <property type="entry name" value="P-loop containing nucleotide triphosphate hydrolases"/>
    <property type="match status" value="1"/>
</dbReference>
<protein>
    <recommendedName>
        <fullName evidence="6">DNA replication and repair protein RecF</fullName>
    </recommendedName>
</protein>
<dbReference type="SUPFAM" id="SSF52540">
    <property type="entry name" value="P-loop containing nucleoside triphosphate hydrolases"/>
    <property type="match status" value="1"/>
</dbReference>
<dbReference type="OrthoDB" id="9803889at2"/>
<dbReference type="InterPro" id="IPR001238">
    <property type="entry name" value="DNA-binding_RecF"/>
</dbReference>
<evidence type="ECO:0000256" key="4">
    <source>
        <dbReference type="ARBA" id="ARBA00022840"/>
    </source>
</evidence>
<feature type="domain" description="RecF/RecN/SMC N-terminal" evidence="7">
    <location>
        <begin position="3"/>
        <end position="333"/>
    </location>
</feature>
<dbReference type="GO" id="GO:0006260">
    <property type="term" value="P:DNA replication"/>
    <property type="evidence" value="ECO:0007669"/>
    <property type="project" value="UniProtKB-UniRule"/>
</dbReference>
<keyword evidence="1 6" id="KW-0963">Cytoplasm</keyword>
<keyword evidence="4 6" id="KW-0067">ATP-binding</keyword>
<reference evidence="8" key="1">
    <citation type="journal article" date="2014" name="Int. J. Syst. Evol. Microbiol.">
        <title>Complete genome sequence of Corynebacterium casei LMG S-19264T (=DSM 44701T), isolated from a smear-ripened cheese.</title>
        <authorList>
            <consortium name="US DOE Joint Genome Institute (JGI-PGF)"/>
            <person name="Walter F."/>
            <person name="Albersmeier A."/>
            <person name="Kalinowski J."/>
            <person name="Ruckert C."/>
        </authorList>
    </citation>
    <scope>NUCLEOTIDE SEQUENCE</scope>
    <source>
        <strain evidence="8">JCM 13919</strain>
    </source>
</reference>
<evidence type="ECO:0000256" key="3">
    <source>
        <dbReference type="ARBA" id="ARBA00022741"/>
    </source>
</evidence>
<comment type="similarity">
    <text evidence="6">Belongs to the RecF family.</text>
</comment>
<evidence type="ECO:0000256" key="1">
    <source>
        <dbReference type="ARBA" id="ARBA00022490"/>
    </source>
</evidence>
<comment type="caution">
    <text evidence="8">The sequence shown here is derived from an EMBL/GenBank/DDBJ whole genome shotgun (WGS) entry which is preliminary data.</text>
</comment>
<keyword evidence="6" id="KW-0742">SOS response</keyword>
<dbReference type="AlphaFoldDB" id="A0A917JUD5"/>
<keyword evidence="2 6" id="KW-0235">DNA replication</keyword>
<keyword evidence="6" id="KW-0234">DNA repair</keyword>
<dbReference type="InterPro" id="IPR003395">
    <property type="entry name" value="RecF/RecN/SMC_N"/>
</dbReference>
<dbReference type="GO" id="GO:0005524">
    <property type="term" value="F:ATP binding"/>
    <property type="evidence" value="ECO:0007669"/>
    <property type="project" value="UniProtKB-UniRule"/>
</dbReference>
<accession>A0A917JUD5</accession>
<dbReference type="RefSeq" id="WP_131776953.1">
    <property type="nucleotide sequence ID" value="NZ_BMOB01000006.1"/>
</dbReference>
<dbReference type="Pfam" id="PF02463">
    <property type="entry name" value="SMC_N"/>
    <property type="match status" value="1"/>
</dbReference>
<keyword evidence="9" id="KW-1185">Reference proteome</keyword>
<name>A0A917JUD5_9GAMM</name>
<keyword evidence="5 6" id="KW-0238">DNA-binding</keyword>